<comment type="caution">
    <text evidence="10">The sequence shown here is derived from an EMBL/GenBank/DDBJ whole genome shotgun (WGS) entry which is preliminary data.</text>
</comment>
<evidence type="ECO:0000313" key="11">
    <source>
        <dbReference type="Proteomes" id="UP000594638"/>
    </source>
</evidence>
<dbReference type="OrthoDB" id="409625at2759"/>
<dbReference type="InterPro" id="IPR007066">
    <property type="entry name" value="RNA_pol_Rpb1_3"/>
</dbReference>
<evidence type="ECO:0000256" key="1">
    <source>
        <dbReference type="ARBA" id="ARBA00012418"/>
    </source>
</evidence>
<sequence length="1584" mass="178245">MNDPQARVFPHWLGLDIVRRKRGHANNRESKLQWKLIDFLKSRILVGNDIKNKKYSLAAFLGDKGMGQLDIKDLEVDLASYVAEVKLEETVVKTVGIEKRILHSGWDSKDLCRDEEMVRAKNGRGFSVNLRSNITKLQWTMTWTWISRFHQSKISATVVGAVNEVSDPALGLPNPNSNECLTCGAKRNRECEGHFGLINLPYTILNPYFMSEVAQILNKICPGCKFLRHHKVKKADSASIHHQPRNCKYCTGRLRDRYPPMKFRVSSKDMFAKTAIVAEVNEKFINNSSEKVLASDYWDVIPQESSPEEGPLQSNIRVLSHVQVYSILKDVCPTILEAVLRRKNSIFLSSMLVTPNSHRVREFGHRITLDESTRMYRKLIDFRGTPNELGARVLDRYKISKIRAEKLSPMHRIYSENKSTSDASNTSGLKHIKELLLGKRTNHAFRMVVVGDSHIKVDEIGVPVQIAGNLLIQDHLNLWNWDRIEPCCDFMLYQKGEISVLRNGKKLCIRSKYSLEGGDIIYRPLIDGDVLLINRPPSIHQHSLIALYVKILPTNSVLSVNPIICSPLRGDFDGDCLHGYVPQSVDSRVELNELVGLDKQLINGQSGHNLLSLSHDSLTAAHLILEDGVFLNKSEMQQLQMFCHHQLQLPEAASSENSLWTGKQLFSLLLPSDFEFVYPSNNVHISKGELITSPNGSSWLRDSKGNLFDCLLRYRRYETLDFLFAAQEVLCEWLSRRGLSVSLADLCLSSNPYSQKNLIDEVSCGLQEAERLSYIRLLMVSYNQDFLVESSEENEKAVSFGKQYLSVAQQMSAALSQTSISAFKQVFRDIQNLVYQYGSSDNSFLAMLNAGSKGNVQKLVQHSMCLGLQHSLVSLSFRIPDQLSCTSWNYQKSHCAVQKSHGIQECSELYIPCTVVANSFRTGLNPLECFAHSLTTRDSSFSGHADVSGTITRRLMFFMRDLVIGYDGTVRNAYGNQIVQFSYGSDAVSTTHSDSLDALNKRVYVCNSPGGHPVGSLAACAISEASYSALDQPVSVFEPSPLLALKKVLECGVKKSTGDKSASLFLSRRLGRWANGFEYGALEVKDQLERVLFSDVVSEVAIFLSSQTYISTRVCHFHIDKEVAKKKRLKLRTVIDALYMKYDAARVKSKMHLPNLKIISKGCSESDLKYETGTKICITAALTESASNLEVELGTLREVVIPVLLQTVIKGFSEFKKVDILWRERPNRSKFLKGSSGEVYLRIFMSEHCDRTKFWSILNDKCYRIRNIIDWERSHPDDVHDISQFYGIDVAWKYFVESLNSAICDTGKTILPDHLVVTANCLSATGEFVALNAKGLAQQRKETSVSSPFSQACFLNPSDCFVKAAKTGQTDRLQGSLEALAWGQTPSIGTGGGFDIIYNGKGDEAAEPIDVYSLLSTHVGSTKHRERIKLPVKQKETPGKSVTECLLKGKGRKNLTTDTYSQYILLDDIHRISRALQHILHEYPIDHLLTGEDKSAAMRALQFHPRFKEKIGTGAMEIKIGRHPKHVESRCFVLIRTDGTVEDFSYHKCIHHALEMFTPQKAKAYRSRWLNGAIRSENCKGEPC</sequence>
<reference evidence="10 11" key="1">
    <citation type="submission" date="2019-12" db="EMBL/GenBank/DDBJ databases">
        <authorList>
            <person name="Alioto T."/>
            <person name="Alioto T."/>
            <person name="Gomez Garrido J."/>
        </authorList>
    </citation>
    <scope>NUCLEOTIDE SEQUENCE [LARGE SCALE GENOMIC DNA]</scope>
</reference>
<keyword evidence="4" id="KW-0548">Nucleotidyltransferase</keyword>
<dbReference type="Gramene" id="OE9A077997T6">
    <property type="protein sequence ID" value="OE9A077997C6"/>
    <property type="gene ID" value="OE9A077997"/>
</dbReference>
<dbReference type="InterPro" id="IPR040403">
    <property type="entry name" value="NRPD1_N"/>
</dbReference>
<dbReference type="EMBL" id="CACTIH010007247">
    <property type="protein sequence ID" value="CAA3005587.1"/>
    <property type="molecule type" value="Genomic_DNA"/>
</dbReference>
<dbReference type="Pfam" id="PF00623">
    <property type="entry name" value="RNA_pol_Rpb1_2"/>
    <property type="match status" value="1"/>
</dbReference>
<evidence type="ECO:0000256" key="3">
    <source>
        <dbReference type="ARBA" id="ARBA00022679"/>
    </source>
</evidence>
<keyword evidence="5" id="KW-0479">Metal-binding</keyword>
<dbReference type="GO" id="GO:0003899">
    <property type="term" value="F:DNA-directed RNA polymerase activity"/>
    <property type="evidence" value="ECO:0007669"/>
    <property type="project" value="UniProtKB-EC"/>
</dbReference>
<dbReference type="SUPFAM" id="SSF64484">
    <property type="entry name" value="beta and beta-prime subunits of DNA dependent RNA-polymerase"/>
    <property type="match status" value="1"/>
</dbReference>
<evidence type="ECO:0000256" key="8">
    <source>
        <dbReference type="ARBA" id="ARBA00048552"/>
    </source>
</evidence>
<accession>A0A8S0TIP8</accession>
<feature type="domain" description="RNA polymerase N-terminal" evidence="9">
    <location>
        <begin position="344"/>
        <end position="625"/>
    </location>
</feature>
<dbReference type="Pfam" id="PF11523">
    <property type="entry name" value="DUF3223"/>
    <property type="match status" value="1"/>
</dbReference>
<dbReference type="InterPro" id="IPR045867">
    <property type="entry name" value="DNA-dir_RpoC_beta_prime"/>
</dbReference>
<dbReference type="GO" id="GO:0000428">
    <property type="term" value="C:DNA-directed RNA polymerase complex"/>
    <property type="evidence" value="ECO:0007669"/>
    <property type="project" value="UniProtKB-KW"/>
</dbReference>
<evidence type="ECO:0000256" key="6">
    <source>
        <dbReference type="ARBA" id="ARBA00022833"/>
    </source>
</evidence>
<dbReference type="Gene3D" id="3.10.450.40">
    <property type="match status" value="1"/>
</dbReference>
<protein>
    <recommendedName>
        <fullName evidence="1">DNA-directed RNA polymerase</fullName>
        <ecNumber evidence="1">2.7.7.6</ecNumber>
    </recommendedName>
</protein>
<dbReference type="InterPro" id="IPR042102">
    <property type="entry name" value="RNA_pol_Rpb1_3_sf"/>
</dbReference>
<dbReference type="Gene3D" id="6.20.50.80">
    <property type="match status" value="1"/>
</dbReference>
<dbReference type="InterPro" id="IPR006592">
    <property type="entry name" value="RNA_pol_N"/>
</dbReference>
<dbReference type="GO" id="GO:0003677">
    <property type="term" value="F:DNA binding"/>
    <property type="evidence" value="ECO:0007669"/>
    <property type="project" value="InterPro"/>
</dbReference>
<dbReference type="PANTHER" id="PTHR19376">
    <property type="entry name" value="DNA-DIRECTED RNA POLYMERASE"/>
    <property type="match status" value="1"/>
</dbReference>
<dbReference type="CDD" id="cd10506">
    <property type="entry name" value="RNAP_IV_RPD1_N"/>
    <property type="match status" value="1"/>
</dbReference>
<keyword evidence="3" id="KW-0808">Transferase</keyword>
<evidence type="ECO:0000259" key="9">
    <source>
        <dbReference type="SMART" id="SM00663"/>
    </source>
</evidence>
<dbReference type="GO" id="GO:0046872">
    <property type="term" value="F:metal ion binding"/>
    <property type="evidence" value="ECO:0007669"/>
    <property type="project" value="UniProtKB-KW"/>
</dbReference>
<dbReference type="EC" id="2.7.7.6" evidence="1"/>
<keyword evidence="2 10" id="KW-0240">DNA-directed RNA polymerase</keyword>
<evidence type="ECO:0000256" key="7">
    <source>
        <dbReference type="ARBA" id="ARBA00023163"/>
    </source>
</evidence>
<dbReference type="Gene3D" id="4.10.860.120">
    <property type="entry name" value="RNA polymerase II, clamp domain"/>
    <property type="match status" value="1"/>
</dbReference>
<keyword evidence="11" id="KW-1185">Reference proteome</keyword>
<dbReference type="InterPro" id="IPR044893">
    <property type="entry name" value="RNA_pol_Rpb1_clamp_domain"/>
</dbReference>
<dbReference type="SMART" id="SM00663">
    <property type="entry name" value="RPOLA_N"/>
    <property type="match status" value="1"/>
</dbReference>
<evidence type="ECO:0000256" key="4">
    <source>
        <dbReference type="ARBA" id="ARBA00022695"/>
    </source>
</evidence>
<keyword evidence="7" id="KW-0804">Transcription</keyword>
<comment type="catalytic activity">
    <reaction evidence="8">
        <text>RNA(n) + a ribonucleoside 5'-triphosphate = RNA(n+1) + diphosphate</text>
        <dbReference type="Rhea" id="RHEA:21248"/>
        <dbReference type="Rhea" id="RHEA-COMP:14527"/>
        <dbReference type="Rhea" id="RHEA-COMP:17342"/>
        <dbReference type="ChEBI" id="CHEBI:33019"/>
        <dbReference type="ChEBI" id="CHEBI:61557"/>
        <dbReference type="ChEBI" id="CHEBI:140395"/>
        <dbReference type="EC" id="2.7.7.6"/>
    </reaction>
</comment>
<name>A0A8S0TIP8_OLEEU</name>
<dbReference type="Pfam" id="PF05000">
    <property type="entry name" value="RNA_pol_Rpb1_4"/>
    <property type="match status" value="1"/>
</dbReference>
<dbReference type="Gene3D" id="3.30.1490.180">
    <property type="entry name" value="RNA polymerase ii"/>
    <property type="match status" value="1"/>
</dbReference>
<evidence type="ECO:0000256" key="5">
    <source>
        <dbReference type="ARBA" id="ARBA00022723"/>
    </source>
</evidence>
<evidence type="ECO:0000256" key="2">
    <source>
        <dbReference type="ARBA" id="ARBA00022478"/>
    </source>
</evidence>
<dbReference type="Proteomes" id="UP000594638">
    <property type="component" value="Unassembled WGS sequence"/>
</dbReference>
<dbReference type="Gene3D" id="2.40.40.20">
    <property type="match status" value="1"/>
</dbReference>
<dbReference type="GO" id="GO:0006351">
    <property type="term" value="P:DNA-templated transcription"/>
    <property type="evidence" value="ECO:0007669"/>
    <property type="project" value="InterPro"/>
</dbReference>
<dbReference type="InterPro" id="IPR000722">
    <property type="entry name" value="RNA_pol_asu"/>
</dbReference>
<dbReference type="Gene3D" id="1.10.132.30">
    <property type="match status" value="1"/>
</dbReference>
<dbReference type="Pfam" id="PF04983">
    <property type="entry name" value="RNA_pol_Rpb1_3"/>
    <property type="match status" value="1"/>
</dbReference>
<dbReference type="PANTHER" id="PTHR19376:SF36">
    <property type="entry name" value="DNA-DIRECTED RNA POLYMERASE IV SUBUNIT 1"/>
    <property type="match status" value="1"/>
</dbReference>
<gene>
    <name evidence="10" type="ORF">OLEA9_A077997</name>
</gene>
<dbReference type="Gene3D" id="1.10.274.100">
    <property type="entry name" value="RNA polymerase Rpb1, domain 3"/>
    <property type="match status" value="1"/>
</dbReference>
<proteinExistence type="predicted"/>
<organism evidence="10 11">
    <name type="scientific">Olea europaea subsp. europaea</name>
    <dbReference type="NCBI Taxonomy" id="158383"/>
    <lineage>
        <taxon>Eukaryota</taxon>
        <taxon>Viridiplantae</taxon>
        <taxon>Streptophyta</taxon>
        <taxon>Embryophyta</taxon>
        <taxon>Tracheophyta</taxon>
        <taxon>Spermatophyta</taxon>
        <taxon>Magnoliopsida</taxon>
        <taxon>eudicotyledons</taxon>
        <taxon>Gunneridae</taxon>
        <taxon>Pentapetalae</taxon>
        <taxon>asterids</taxon>
        <taxon>lamiids</taxon>
        <taxon>Lamiales</taxon>
        <taxon>Oleaceae</taxon>
        <taxon>Oleeae</taxon>
        <taxon>Olea</taxon>
    </lineage>
</organism>
<dbReference type="InterPro" id="IPR007083">
    <property type="entry name" value="RNA_pol_Rpb1_4"/>
</dbReference>
<evidence type="ECO:0000313" key="10">
    <source>
        <dbReference type="EMBL" id="CAA3005587.1"/>
    </source>
</evidence>
<keyword evidence="6" id="KW-0862">Zinc</keyword>
<dbReference type="InterPro" id="IPR038120">
    <property type="entry name" value="Rpb1_funnel_sf"/>
</dbReference>